<evidence type="ECO:0000313" key="7">
    <source>
        <dbReference type="Proteomes" id="UP000237347"/>
    </source>
</evidence>
<name>A0AAW0KRJ6_QUESU</name>
<accession>A0AAW0KRJ6</accession>
<evidence type="ECO:0000256" key="3">
    <source>
        <dbReference type="ARBA" id="ARBA00022989"/>
    </source>
</evidence>
<keyword evidence="7" id="KW-1185">Reference proteome</keyword>
<dbReference type="AlphaFoldDB" id="A0AAW0KRJ6"/>
<comment type="subcellular location">
    <subcellularLocation>
        <location evidence="1">Membrane</location>
        <topology evidence="1">Multi-pass membrane protein</topology>
    </subcellularLocation>
</comment>
<dbReference type="GO" id="GO:0016020">
    <property type="term" value="C:membrane"/>
    <property type="evidence" value="ECO:0007669"/>
    <property type="project" value="UniProtKB-SubCell"/>
</dbReference>
<comment type="caution">
    <text evidence="6">The sequence shown here is derived from an EMBL/GenBank/DDBJ whole genome shotgun (WGS) entry which is preliminary data.</text>
</comment>
<feature type="domain" description="Heme-copper oxidase subunit III family profile" evidence="5">
    <location>
        <begin position="47"/>
        <end position="77"/>
    </location>
</feature>
<evidence type="ECO:0000259" key="5">
    <source>
        <dbReference type="Pfam" id="PF00510"/>
    </source>
</evidence>
<keyword evidence="2" id="KW-0812">Transmembrane</keyword>
<dbReference type="InterPro" id="IPR035973">
    <property type="entry name" value="Cyt_c_oxidase_su3-like_sf"/>
</dbReference>
<keyword evidence="4" id="KW-0472">Membrane</keyword>
<dbReference type="SUPFAM" id="SSF81452">
    <property type="entry name" value="Cytochrome c oxidase subunit III-like"/>
    <property type="match status" value="1"/>
</dbReference>
<organism evidence="6 7">
    <name type="scientific">Quercus suber</name>
    <name type="common">Cork oak</name>
    <dbReference type="NCBI Taxonomy" id="58331"/>
    <lineage>
        <taxon>Eukaryota</taxon>
        <taxon>Viridiplantae</taxon>
        <taxon>Streptophyta</taxon>
        <taxon>Embryophyta</taxon>
        <taxon>Tracheophyta</taxon>
        <taxon>Spermatophyta</taxon>
        <taxon>Magnoliopsida</taxon>
        <taxon>eudicotyledons</taxon>
        <taxon>Gunneridae</taxon>
        <taxon>Pentapetalae</taxon>
        <taxon>rosids</taxon>
        <taxon>fabids</taxon>
        <taxon>Fagales</taxon>
        <taxon>Fagaceae</taxon>
        <taxon>Quercus</taxon>
    </lineage>
</organism>
<dbReference type="GO" id="GO:0004129">
    <property type="term" value="F:cytochrome-c oxidase activity"/>
    <property type="evidence" value="ECO:0007669"/>
    <property type="project" value="InterPro"/>
</dbReference>
<dbReference type="InterPro" id="IPR000298">
    <property type="entry name" value="Cyt_c_oxidase-like_su3"/>
</dbReference>
<reference evidence="6 7" key="1">
    <citation type="journal article" date="2018" name="Sci. Data">
        <title>The draft genome sequence of cork oak.</title>
        <authorList>
            <person name="Ramos A.M."/>
            <person name="Usie A."/>
            <person name="Barbosa P."/>
            <person name="Barros P.M."/>
            <person name="Capote T."/>
            <person name="Chaves I."/>
            <person name="Simoes F."/>
            <person name="Abreu I."/>
            <person name="Carrasquinho I."/>
            <person name="Faro C."/>
            <person name="Guimaraes J.B."/>
            <person name="Mendonca D."/>
            <person name="Nobrega F."/>
            <person name="Rodrigues L."/>
            <person name="Saibo N.J.M."/>
            <person name="Varela M.C."/>
            <person name="Egas C."/>
            <person name="Matos J."/>
            <person name="Miguel C.M."/>
            <person name="Oliveira M.M."/>
            <person name="Ricardo C.P."/>
            <person name="Goncalves S."/>
        </authorList>
    </citation>
    <scope>NUCLEOTIDE SEQUENCE [LARGE SCALE GENOMIC DNA]</scope>
    <source>
        <strain evidence="7">cv. HL8</strain>
    </source>
</reference>
<dbReference type="Proteomes" id="UP000237347">
    <property type="component" value="Unassembled WGS sequence"/>
</dbReference>
<protein>
    <submittedName>
        <fullName evidence="6">Cytochrome c oxidase subunit 3</fullName>
    </submittedName>
</protein>
<evidence type="ECO:0000313" key="6">
    <source>
        <dbReference type="EMBL" id="KAK7841283.1"/>
    </source>
</evidence>
<sequence>MLYGGRCSMQIHFERTSYQSCTIRAALRLQWRSEGFSPKRNLGFRSLGNHFLNSAILLSSGAAVTWAHHATLVGKEEMGMK</sequence>
<evidence type="ECO:0000256" key="2">
    <source>
        <dbReference type="ARBA" id="ARBA00022692"/>
    </source>
</evidence>
<keyword evidence="3" id="KW-1133">Transmembrane helix</keyword>
<dbReference type="EMBL" id="PKMF04000244">
    <property type="protein sequence ID" value="KAK7841283.1"/>
    <property type="molecule type" value="Genomic_DNA"/>
</dbReference>
<gene>
    <name evidence="6" type="primary">COX3</name>
    <name evidence="6" type="ORF">CFP56_015592</name>
</gene>
<proteinExistence type="predicted"/>
<evidence type="ECO:0000256" key="4">
    <source>
        <dbReference type="ARBA" id="ARBA00023136"/>
    </source>
</evidence>
<dbReference type="Pfam" id="PF00510">
    <property type="entry name" value="COX3"/>
    <property type="match status" value="1"/>
</dbReference>
<evidence type="ECO:0000256" key="1">
    <source>
        <dbReference type="ARBA" id="ARBA00004141"/>
    </source>
</evidence>